<keyword evidence="6 13" id="KW-0949">S-adenosyl-L-methionine</keyword>
<dbReference type="AlphaFoldDB" id="A0A4P7P085"/>
<dbReference type="UniPathway" id="UPA00392"/>
<keyword evidence="14" id="KW-0328">Glycosyltransferase</keyword>
<dbReference type="GO" id="GO:0005737">
    <property type="term" value="C:cytoplasm"/>
    <property type="evidence" value="ECO:0007669"/>
    <property type="project" value="UniProtKB-SubCell"/>
</dbReference>
<evidence type="ECO:0000256" key="10">
    <source>
        <dbReference type="ARBA" id="ARBA00066503"/>
    </source>
</evidence>
<gene>
    <name evidence="13 14" type="primary">queA</name>
    <name evidence="14" type="ORF">GHNINEIG_01418</name>
</gene>
<evidence type="ECO:0000256" key="8">
    <source>
        <dbReference type="ARBA" id="ARBA00052751"/>
    </source>
</evidence>
<evidence type="ECO:0000256" key="9">
    <source>
        <dbReference type="ARBA" id="ARBA00061210"/>
    </source>
</evidence>
<evidence type="ECO:0000313" key="15">
    <source>
        <dbReference type="Proteomes" id="UP000296201"/>
    </source>
</evidence>
<dbReference type="GO" id="GO:0008616">
    <property type="term" value="P:tRNA queuosine(34) biosynthetic process"/>
    <property type="evidence" value="ECO:0007669"/>
    <property type="project" value="UniProtKB-UniRule"/>
</dbReference>
<dbReference type="EC" id="2.4.99.17" evidence="10 13"/>
<keyword evidence="5 13" id="KW-0808">Transferase</keyword>
<proteinExistence type="inferred from homology"/>
<accession>A0A4P7P085</accession>
<name>A0A4P7P085_9GAMM</name>
<evidence type="ECO:0000256" key="11">
    <source>
        <dbReference type="ARBA" id="ARBA00069325"/>
    </source>
</evidence>
<dbReference type="InterPro" id="IPR042118">
    <property type="entry name" value="QueA_dom1"/>
</dbReference>
<dbReference type="NCBIfam" id="TIGR00113">
    <property type="entry name" value="queA"/>
    <property type="match status" value="1"/>
</dbReference>
<evidence type="ECO:0000256" key="12">
    <source>
        <dbReference type="ARBA" id="ARBA00076160"/>
    </source>
</evidence>
<comment type="catalytic activity">
    <reaction evidence="8 13">
        <text>7-aminomethyl-7-carbaguanosine(34) in tRNA + S-adenosyl-L-methionine = epoxyqueuosine(34) in tRNA + adenine + L-methionine + 2 H(+)</text>
        <dbReference type="Rhea" id="RHEA:32155"/>
        <dbReference type="Rhea" id="RHEA-COMP:10342"/>
        <dbReference type="Rhea" id="RHEA-COMP:18582"/>
        <dbReference type="ChEBI" id="CHEBI:15378"/>
        <dbReference type="ChEBI" id="CHEBI:16708"/>
        <dbReference type="ChEBI" id="CHEBI:57844"/>
        <dbReference type="ChEBI" id="CHEBI:59789"/>
        <dbReference type="ChEBI" id="CHEBI:82833"/>
        <dbReference type="ChEBI" id="CHEBI:194443"/>
        <dbReference type="EC" id="2.4.99.17"/>
    </reaction>
</comment>
<dbReference type="GO" id="GO:0051075">
    <property type="term" value="F:S-adenosylmethionine:tRNA ribosyltransferase-isomerase activity"/>
    <property type="evidence" value="ECO:0007669"/>
    <property type="project" value="UniProtKB-EC"/>
</dbReference>
<evidence type="ECO:0000256" key="13">
    <source>
        <dbReference type="HAMAP-Rule" id="MF_00113"/>
    </source>
</evidence>
<dbReference type="InterPro" id="IPR042119">
    <property type="entry name" value="QueA_dom2"/>
</dbReference>
<comment type="function">
    <text evidence="13">Transfers and isomerizes the ribose moiety from AdoMet to the 7-aminomethyl group of 7-deazaguanine (preQ1-tRNA) to give epoxyqueuosine (oQ-tRNA).</text>
</comment>
<organism evidence="14 15">
    <name type="scientific">Hydrogenovibrio crunogenus</name>
    <dbReference type="NCBI Taxonomy" id="39765"/>
    <lineage>
        <taxon>Bacteria</taxon>
        <taxon>Pseudomonadati</taxon>
        <taxon>Pseudomonadota</taxon>
        <taxon>Gammaproteobacteria</taxon>
        <taxon>Thiotrichales</taxon>
        <taxon>Piscirickettsiaceae</taxon>
        <taxon>Hydrogenovibrio</taxon>
    </lineage>
</organism>
<dbReference type="FunFam" id="3.40.1780.10:FF:000001">
    <property type="entry name" value="S-adenosylmethionine:tRNA ribosyltransferase-isomerase"/>
    <property type="match status" value="1"/>
</dbReference>
<reference evidence="14 15" key="1">
    <citation type="submission" date="2018-08" db="EMBL/GenBank/DDBJ databases">
        <title>Horizontal acquisition of hydrogen conversion ability and other habitat adaptations in Hydrogenovibrio crunogenus strains.</title>
        <authorList>
            <person name="Gonnella G."/>
            <person name="Adam N."/>
            <person name="Perner M."/>
        </authorList>
    </citation>
    <scope>NUCLEOTIDE SEQUENCE [LARGE SCALE GENOMIC DNA]</scope>
    <source>
        <strain evidence="14 15">SP-41</strain>
    </source>
</reference>
<dbReference type="HAMAP" id="MF_00113">
    <property type="entry name" value="QueA"/>
    <property type="match status" value="1"/>
</dbReference>
<comment type="similarity">
    <text evidence="9 13">Belongs to the QueA family.</text>
</comment>
<dbReference type="OrthoDB" id="9805933at2"/>
<keyword evidence="7 13" id="KW-0671">Queuosine biosynthesis</keyword>
<comment type="subcellular location">
    <subcellularLocation>
        <location evidence="1 13">Cytoplasm</location>
    </subcellularLocation>
</comment>
<comment type="subunit">
    <text evidence="3 13">Monomer.</text>
</comment>
<comment type="pathway">
    <text evidence="2 13">tRNA modification; tRNA-queuosine biosynthesis.</text>
</comment>
<keyword evidence="4 13" id="KW-0963">Cytoplasm</keyword>
<evidence type="ECO:0000256" key="1">
    <source>
        <dbReference type="ARBA" id="ARBA00004496"/>
    </source>
</evidence>
<keyword evidence="14" id="KW-0413">Isomerase</keyword>
<dbReference type="Gene3D" id="2.40.10.240">
    <property type="entry name" value="QueA-like"/>
    <property type="match status" value="1"/>
</dbReference>
<dbReference type="PANTHER" id="PTHR30307">
    <property type="entry name" value="S-ADENOSYLMETHIONINE:TRNA RIBOSYLTRANSFERASE-ISOMERASE"/>
    <property type="match status" value="1"/>
</dbReference>
<dbReference type="Pfam" id="PF02547">
    <property type="entry name" value="Queuosine_synth"/>
    <property type="match status" value="1"/>
</dbReference>
<evidence type="ECO:0000256" key="7">
    <source>
        <dbReference type="ARBA" id="ARBA00022785"/>
    </source>
</evidence>
<dbReference type="SUPFAM" id="SSF111337">
    <property type="entry name" value="QueA-like"/>
    <property type="match status" value="1"/>
</dbReference>
<protein>
    <recommendedName>
        <fullName evidence="11 13">S-adenosylmethionine:tRNA ribosyltransferase-isomerase</fullName>
        <ecNumber evidence="10 13">2.4.99.17</ecNumber>
    </recommendedName>
    <alternativeName>
        <fullName evidence="12 13">Queuosine biosynthesis protein QueA</fullName>
    </alternativeName>
</protein>
<evidence type="ECO:0000313" key="14">
    <source>
        <dbReference type="EMBL" id="QBZ83366.1"/>
    </source>
</evidence>
<keyword evidence="15" id="KW-1185">Reference proteome</keyword>
<dbReference type="PANTHER" id="PTHR30307:SF0">
    <property type="entry name" value="S-ADENOSYLMETHIONINE:TRNA RIBOSYLTRANSFERASE-ISOMERASE"/>
    <property type="match status" value="1"/>
</dbReference>
<dbReference type="EMBL" id="CP032096">
    <property type="protein sequence ID" value="QBZ83366.1"/>
    <property type="molecule type" value="Genomic_DNA"/>
</dbReference>
<evidence type="ECO:0000256" key="2">
    <source>
        <dbReference type="ARBA" id="ARBA00004691"/>
    </source>
</evidence>
<evidence type="ECO:0000256" key="6">
    <source>
        <dbReference type="ARBA" id="ARBA00022691"/>
    </source>
</evidence>
<dbReference type="RefSeq" id="WP_135795994.1">
    <property type="nucleotide sequence ID" value="NZ_CP032096.1"/>
</dbReference>
<evidence type="ECO:0000256" key="5">
    <source>
        <dbReference type="ARBA" id="ARBA00022679"/>
    </source>
</evidence>
<dbReference type="InterPro" id="IPR036100">
    <property type="entry name" value="QueA_sf"/>
</dbReference>
<dbReference type="Proteomes" id="UP000296201">
    <property type="component" value="Chromosome"/>
</dbReference>
<evidence type="ECO:0000256" key="4">
    <source>
        <dbReference type="ARBA" id="ARBA00022490"/>
    </source>
</evidence>
<sequence>MRRQDFNFELPEALIAQQPAKERTQSRLLVMNGDGSVSDCHFPDILSYVNENDCLIFNNTKVIPARLFGQKLTGGKVELLIERVLDEHRVLTHIRSSNAPKSGAQLRIADAFEAEVLGRDGALFELRLSKDDAPELTALELIEAYGHMPLPPYIEREDQLEDKERYQTVYSEKPGAVAAPTAGLHFDNDLLDKIKAKGAATGFVTLHVGAGTFKPVQVDDISEHVMHSEVIEVLPETVELIKQTRQKGGRVIAVGTTSIRCLESAATFSETGELAPYQGETDIFITPGYDFKVVDVLLTNFHLPESTLIMLVSALAGYERTMQAYAHAVEQKYRFFSYGDAMLVHPPTSES</sequence>
<dbReference type="Gene3D" id="3.40.1780.10">
    <property type="entry name" value="QueA-like"/>
    <property type="match status" value="1"/>
</dbReference>
<dbReference type="InterPro" id="IPR003699">
    <property type="entry name" value="QueA"/>
</dbReference>
<evidence type="ECO:0000256" key="3">
    <source>
        <dbReference type="ARBA" id="ARBA00011245"/>
    </source>
</evidence>
<dbReference type="NCBIfam" id="NF001140">
    <property type="entry name" value="PRK00147.1"/>
    <property type="match status" value="1"/>
</dbReference>